<gene>
    <name evidence="1" type="ordered locus">Terro_3381</name>
</gene>
<evidence type="ECO:0000313" key="1">
    <source>
        <dbReference type="EMBL" id="AFL89596.1"/>
    </source>
</evidence>
<reference evidence="1 2" key="1">
    <citation type="submission" date="2012-06" db="EMBL/GenBank/DDBJ databases">
        <title>Complete genome of Terriglobus roseus DSM 18391.</title>
        <authorList>
            <consortium name="US DOE Joint Genome Institute (JGI-PGF)"/>
            <person name="Lucas S."/>
            <person name="Copeland A."/>
            <person name="Lapidus A."/>
            <person name="Glavina del Rio T."/>
            <person name="Dalin E."/>
            <person name="Tice H."/>
            <person name="Bruce D."/>
            <person name="Goodwin L."/>
            <person name="Pitluck S."/>
            <person name="Peters L."/>
            <person name="Mikhailova N."/>
            <person name="Munk A.C.C."/>
            <person name="Kyrpides N."/>
            <person name="Mavromatis K."/>
            <person name="Ivanova N."/>
            <person name="Brettin T."/>
            <person name="Detter J.C."/>
            <person name="Han C."/>
            <person name="Larimer F."/>
            <person name="Land M."/>
            <person name="Hauser L."/>
            <person name="Markowitz V."/>
            <person name="Cheng J.-F."/>
            <person name="Hugenholtz P."/>
            <person name="Woyke T."/>
            <person name="Wu D."/>
            <person name="Brambilla E."/>
            <person name="Klenk H.-P."/>
            <person name="Eisen J.A."/>
        </authorList>
    </citation>
    <scope>NUCLEOTIDE SEQUENCE [LARGE SCALE GENOMIC DNA]</scope>
    <source>
        <strain evidence="2">DSM 18391 / NRRL B-41598 / KBS 63</strain>
    </source>
</reference>
<organism evidence="1 2">
    <name type="scientific">Terriglobus roseus (strain DSM 18391 / NRRL B-41598 / KBS 63)</name>
    <dbReference type="NCBI Taxonomy" id="926566"/>
    <lineage>
        <taxon>Bacteria</taxon>
        <taxon>Pseudomonadati</taxon>
        <taxon>Acidobacteriota</taxon>
        <taxon>Terriglobia</taxon>
        <taxon>Terriglobales</taxon>
        <taxon>Acidobacteriaceae</taxon>
        <taxon>Terriglobus</taxon>
    </lineage>
</organism>
<dbReference type="AlphaFoldDB" id="I3ZK28"/>
<proteinExistence type="predicted"/>
<protein>
    <submittedName>
        <fullName evidence="1">Uncharacterized protein</fullName>
    </submittedName>
</protein>
<dbReference type="EMBL" id="CP003379">
    <property type="protein sequence ID" value="AFL89596.1"/>
    <property type="molecule type" value="Genomic_DNA"/>
</dbReference>
<dbReference type="KEGG" id="trs:Terro_3381"/>
<dbReference type="Proteomes" id="UP000006056">
    <property type="component" value="Chromosome"/>
</dbReference>
<accession>I3ZK28</accession>
<dbReference type="STRING" id="926566.Terro_3381"/>
<keyword evidence="2" id="KW-1185">Reference proteome</keyword>
<evidence type="ECO:0000313" key="2">
    <source>
        <dbReference type="Proteomes" id="UP000006056"/>
    </source>
</evidence>
<dbReference type="HOGENOM" id="CLU_3206309_0_0_0"/>
<name>I3ZK28_TERRK</name>
<sequence>MTYVCQMSYSGAWADVLVRSNGGGTAVYGVHKKQMCGVLFYFLSK</sequence>